<feature type="compositionally biased region" description="Basic and acidic residues" evidence="1">
    <location>
        <begin position="17"/>
        <end position="38"/>
    </location>
</feature>
<accession>A0ABD1CD37</accession>
<reference evidence="2 3" key="1">
    <citation type="submission" date="2024-05" db="EMBL/GenBank/DDBJ databases">
        <title>Culex pipiens pipiens assembly and annotation.</title>
        <authorList>
            <person name="Alout H."/>
            <person name="Durand T."/>
        </authorList>
    </citation>
    <scope>NUCLEOTIDE SEQUENCE [LARGE SCALE GENOMIC DNA]</scope>
    <source>
        <strain evidence="2">HA-2024</strain>
        <tissue evidence="2">Whole body</tissue>
    </source>
</reference>
<gene>
    <name evidence="2" type="ORF">pipiens_018194</name>
</gene>
<keyword evidence="3" id="KW-1185">Reference proteome</keyword>
<proteinExistence type="predicted"/>
<dbReference type="EMBL" id="JBEHCU010013518">
    <property type="protein sequence ID" value="KAL1374251.1"/>
    <property type="molecule type" value="Genomic_DNA"/>
</dbReference>
<organism evidence="2 3">
    <name type="scientific">Culex pipiens pipiens</name>
    <name type="common">Northern house mosquito</name>
    <dbReference type="NCBI Taxonomy" id="38569"/>
    <lineage>
        <taxon>Eukaryota</taxon>
        <taxon>Metazoa</taxon>
        <taxon>Ecdysozoa</taxon>
        <taxon>Arthropoda</taxon>
        <taxon>Hexapoda</taxon>
        <taxon>Insecta</taxon>
        <taxon>Pterygota</taxon>
        <taxon>Neoptera</taxon>
        <taxon>Endopterygota</taxon>
        <taxon>Diptera</taxon>
        <taxon>Nematocera</taxon>
        <taxon>Culicoidea</taxon>
        <taxon>Culicidae</taxon>
        <taxon>Culicinae</taxon>
        <taxon>Culicini</taxon>
        <taxon>Culex</taxon>
        <taxon>Culex</taxon>
    </lineage>
</organism>
<name>A0ABD1CD37_CULPP</name>
<evidence type="ECO:0000256" key="1">
    <source>
        <dbReference type="SAM" id="MobiDB-lite"/>
    </source>
</evidence>
<feature type="region of interest" description="Disordered" evidence="1">
    <location>
        <begin position="1"/>
        <end position="38"/>
    </location>
</feature>
<evidence type="ECO:0000313" key="3">
    <source>
        <dbReference type="Proteomes" id="UP001562425"/>
    </source>
</evidence>
<protein>
    <submittedName>
        <fullName evidence="2">Uncharacterized protein</fullName>
    </submittedName>
</protein>
<feature type="non-terminal residue" evidence="2">
    <location>
        <position position="1"/>
    </location>
</feature>
<sequence>DNKTQPKKLVPELLRTAVERQFDPEEEDLGKTRTDREE</sequence>
<evidence type="ECO:0000313" key="2">
    <source>
        <dbReference type="EMBL" id="KAL1374251.1"/>
    </source>
</evidence>
<dbReference type="Proteomes" id="UP001562425">
    <property type="component" value="Unassembled WGS sequence"/>
</dbReference>
<dbReference type="AlphaFoldDB" id="A0ABD1CD37"/>
<comment type="caution">
    <text evidence="2">The sequence shown here is derived from an EMBL/GenBank/DDBJ whole genome shotgun (WGS) entry which is preliminary data.</text>
</comment>